<dbReference type="Gene3D" id="3.30.160.60">
    <property type="entry name" value="Classic Zinc Finger"/>
    <property type="match status" value="1"/>
</dbReference>
<dbReference type="PROSITE" id="PS50119">
    <property type="entry name" value="ZF_BBOX"/>
    <property type="match status" value="1"/>
</dbReference>
<dbReference type="EMBL" id="OZ035839">
    <property type="protein sequence ID" value="CAL1586778.1"/>
    <property type="molecule type" value="Genomic_DNA"/>
</dbReference>
<evidence type="ECO:0000256" key="5">
    <source>
        <dbReference type="SAM" id="Coils"/>
    </source>
</evidence>
<evidence type="ECO:0000259" key="6">
    <source>
        <dbReference type="PROSITE" id="PS50119"/>
    </source>
</evidence>
<feature type="coiled-coil region" evidence="5">
    <location>
        <begin position="89"/>
        <end position="167"/>
    </location>
</feature>
<feature type="domain" description="B box-type" evidence="6">
    <location>
        <begin position="27"/>
        <end position="67"/>
    </location>
</feature>
<evidence type="ECO:0000256" key="4">
    <source>
        <dbReference type="PROSITE-ProRule" id="PRU00024"/>
    </source>
</evidence>
<dbReference type="Pfam" id="PF25600">
    <property type="entry name" value="TRIM_CC"/>
    <property type="match status" value="1"/>
</dbReference>
<dbReference type="GO" id="GO:0008270">
    <property type="term" value="F:zinc ion binding"/>
    <property type="evidence" value="ECO:0007669"/>
    <property type="project" value="UniProtKB-KW"/>
</dbReference>
<reference evidence="7 8" key="1">
    <citation type="submission" date="2024-04" db="EMBL/GenBank/DDBJ databases">
        <authorList>
            <person name="Waldvogel A.-M."/>
            <person name="Schoenle A."/>
        </authorList>
    </citation>
    <scope>NUCLEOTIDE SEQUENCE [LARGE SCALE GENOMIC DNA]</scope>
</reference>
<evidence type="ECO:0000256" key="2">
    <source>
        <dbReference type="ARBA" id="ARBA00022771"/>
    </source>
</evidence>
<dbReference type="AlphaFoldDB" id="A0AAV2KE43"/>
<sequence>MAASHLQPHLTNPHLKRHQLIQPLTNLEERICLEHGQLLELFCRDHSLLVCLKCTSEEHRDHQTVPLKEQGEVQQATLKQQIKDRLVKVQEIQRLVKQSQRNAETEIQEGLRVFNTLMEYVQQSAASFKQSIEEKHKKSEEEAAQLIEQIQSEISELEQRGAEMEQLWSSGDHLHFVQTFTTVKPAPWLNDWTQKTEQFSCACRR</sequence>
<dbReference type="InterPro" id="IPR051051">
    <property type="entry name" value="E3_ubiq-ligase_TRIM/RNF"/>
</dbReference>
<dbReference type="PANTHER" id="PTHR25465:SF32">
    <property type="entry name" value="BLOODTHIRSTY-RELATED GENE FAMILY, MEMBER 16 ISOFORM X1-RELATED"/>
    <property type="match status" value="1"/>
</dbReference>
<dbReference type="InterPro" id="IPR000315">
    <property type="entry name" value="Znf_B-box"/>
</dbReference>
<organism evidence="7 8">
    <name type="scientific">Knipowitschia caucasica</name>
    <name type="common">Caucasian dwarf goby</name>
    <name type="synonym">Pomatoschistus caucasicus</name>
    <dbReference type="NCBI Taxonomy" id="637954"/>
    <lineage>
        <taxon>Eukaryota</taxon>
        <taxon>Metazoa</taxon>
        <taxon>Chordata</taxon>
        <taxon>Craniata</taxon>
        <taxon>Vertebrata</taxon>
        <taxon>Euteleostomi</taxon>
        <taxon>Actinopterygii</taxon>
        <taxon>Neopterygii</taxon>
        <taxon>Teleostei</taxon>
        <taxon>Neoteleostei</taxon>
        <taxon>Acanthomorphata</taxon>
        <taxon>Gobiaria</taxon>
        <taxon>Gobiiformes</taxon>
        <taxon>Gobioidei</taxon>
        <taxon>Gobiidae</taxon>
        <taxon>Gobiinae</taxon>
        <taxon>Knipowitschia</taxon>
    </lineage>
</organism>
<dbReference type="Proteomes" id="UP001497482">
    <property type="component" value="Chromosome 17"/>
</dbReference>
<evidence type="ECO:0000313" key="7">
    <source>
        <dbReference type="EMBL" id="CAL1586778.1"/>
    </source>
</evidence>
<name>A0AAV2KE43_KNICA</name>
<dbReference type="InterPro" id="IPR058030">
    <property type="entry name" value="TRIM8/14/16/25/29/45/65_CC"/>
</dbReference>
<evidence type="ECO:0000256" key="1">
    <source>
        <dbReference type="ARBA" id="ARBA00022723"/>
    </source>
</evidence>
<protein>
    <recommendedName>
        <fullName evidence="6">B box-type domain-containing protein</fullName>
    </recommendedName>
</protein>
<gene>
    <name evidence="7" type="ORF">KC01_LOCUS16772</name>
</gene>
<proteinExistence type="predicted"/>
<dbReference type="SUPFAM" id="SSF57845">
    <property type="entry name" value="B-box zinc-binding domain"/>
    <property type="match status" value="1"/>
</dbReference>
<dbReference type="SMART" id="SM00336">
    <property type="entry name" value="BBOX"/>
    <property type="match status" value="1"/>
</dbReference>
<dbReference type="PANTHER" id="PTHR25465">
    <property type="entry name" value="B-BOX DOMAIN CONTAINING"/>
    <property type="match status" value="1"/>
</dbReference>
<keyword evidence="2 4" id="KW-0863">Zinc-finger</keyword>
<dbReference type="Pfam" id="PF00643">
    <property type="entry name" value="zf-B_box"/>
    <property type="match status" value="1"/>
</dbReference>
<evidence type="ECO:0000256" key="3">
    <source>
        <dbReference type="ARBA" id="ARBA00022833"/>
    </source>
</evidence>
<accession>A0AAV2KE43</accession>
<keyword evidence="1" id="KW-0479">Metal-binding</keyword>
<keyword evidence="5" id="KW-0175">Coiled coil</keyword>
<dbReference type="CDD" id="cd19769">
    <property type="entry name" value="Bbox2_TRIM16-like"/>
    <property type="match status" value="1"/>
</dbReference>
<keyword evidence="3" id="KW-0862">Zinc</keyword>
<keyword evidence="8" id="KW-1185">Reference proteome</keyword>
<evidence type="ECO:0000313" key="8">
    <source>
        <dbReference type="Proteomes" id="UP001497482"/>
    </source>
</evidence>